<evidence type="ECO:0000313" key="2">
    <source>
        <dbReference type="EMBL" id="TYA56337.1"/>
    </source>
</evidence>
<dbReference type="InterPro" id="IPR028974">
    <property type="entry name" value="TSP_type-3_rpt"/>
</dbReference>
<evidence type="ECO:0000256" key="1">
    <source>
        <dbReference type="SAM" id="MobiDB-lite"/>
    </source>
</evidence>
<dbReference type="Gene3D" id="4.10.1080.10">
    <property type="entry name" value="TSP type-3 repeat"/>
    <property type="match status" value="1"/>
</dbReference>
<evidence type="ECO:0008006" key="4">
    <source>
        <dbReference type="Google" id="ProtNLM"/>
    </source>
</evidence>
<keyword evidence="3" id="KW-1185">Reference proteome</keyword>
<proteinExistence type="predicted"/>
<reference evidence="2 3" key="1">
    <citation type="submission" date="2019-08" db="EMBL/GenBank/DDBJ databases">
        <title>Formosa sediminis sp. nov., isolated from marine sediment.</title>
        <authorList>
            <person name="Cao W.R."/>
        </authorList>
    </citation>
    <scope>NUCLEOTIDE SEQUENCE [LARGE SCALE GENOMIC DNA]</scope>
    <source>
        <strain evidence="2 3">1494</strain>
    </source>
</reference>
<dbReference type="PROSITE" id="PS51257">
    <property type="entry name" value="PROKAR_LIPOPROTEIN"/>
    <property type="match status" value="1"/>
</dbReference>
<dbReference type="GO" id="GO:0005509">
    <property type="term" value="F:calcium ion binding"/>
    <property type="evidence" value="ECO:0007669"/>
    <property type="project" value="InterPro"/>
</dbReference>
<dbReference type="RefSeq" id="WP_148454474.1">
    <property type="nucleotide sequence ID" value="NZ_VSFC01000031.1"/>
</dbReference>
<dbReference type="PROSITE" id="PS00018">
    <property type="entry name" value="EF_HAND_1"/>
    <property type="match status" value="1"/>
</dbReference>
<feature type="compositionally biased region" description="Acidic residues" evidence="1">
    <location>
        <begin position="142"/>
        <end position="152"/>
    </location>
</feature>
<name>A0A5D0GET0_9FLAO</name>
<feature type="compositionally biased region" description="Acidic residues" evidence="1">
    <location>
        <begin position="189"/>
        <end position="209"/>
    </location>
</feature>
<comment type="caution">
    <text evidence="2">The sequence shown here is derived from an EMBL/GenBank/DDBJ whole genome shotgun (WGS) entry which is preliminary data.</text>
</comment>
<organism evidence="2 3">
    <name type="scientific">Formosa maritima</name>
    <dbReference type="NCBI Taxonomy" id="2592046"/>
    <lineage>
        <taxon>Bacteria</taxon>
        <taxon>Pseudomonadati</taxon>
        <taxon>Bacteroidota</taxon>
        <taxon>Flavobacteriia</taxon>
        <taxon>Flavobacteriales</taxon>
        <taxon>Flavobacteriaceae</taxon>
        <taxon>Formosa</taxon>
    </lineage>
</organism>
<protein>
    <recommendedName>
        <fullName evidence="4">Calcium-binding protein</fullName>
    </recommendedName>
</protein>
<accession>A0A5D0GET0</accession>
<evidence type="ECO:0000313" key="3">
    <source>
        <dbReference type="Proteomes" id="UP000324550"/>
    </source>
</evidence>
<dbReference type="Proteomes" id="UP000324550">
    <property type="component" value="Unassembled WGS sequence"/>
</dbReference>
<dbReference type="EMBL" id="VSFC01000031">
    <property type="protein sequence ID" value="TYA56337.1"/>
    <property type="molecule type" value="Genomic_DNA"/>
</dbReference>
<dbReference type="AlphaFoldDB" id="A0A5D0GET0"/>
<sequence length="313" mass="34855">MRKLITLLTILLFVTSCDDGDIILVELEFDNTFETCGELVFYNVKELPAESISLQISSPATTLDEILELIYIDTDSILVVLANPITEGTIDGVNNLLNYRSYASYSDNLFCNDVPPSNLQITEDQSSISGNYTITTIYTEDDNDGIPAEMEDLNNNGNLYDDDTDGDGLPNFLDEDDDGDNVLTSTELIDYDMDDDDDDPLTDPQDTDGDGVPNYLDNDDDGDLVLTINEENITQDLNPSNDYTNPTIADYLNPQIATIVLATEYRPHNIKQTYEVSLIVDSITFPTLNQDVFDFGMLQDTRTSSTRTVTPDF</sequence>
<dbReference type="OrthoDB" id="1159446at2"/>
<gene>
    <name evidence="2" type="ORF">FVF61_06250</name>
</gene>
<feature type="region of interest" description="Disordered" evidence="1">
    <location>
        <begin position="142"/>
        <end position="221"/>
    </location>
</feature>
<dbReference type="InterPro" id="IPR018247">
    <property type="entry name" value="EF_Hand_1_Ca_BS"/>
</dbReference>